<keyword evidence="2" id="KW-1185">Reference proteome</keyword>
<dbReference type="Proteomes" id="UP000034350">
    <property type="component" value="Unassembled WGS sequence"/>
</dbReference>
<dbReference type="VEuPathDB" id="MicrosporidiaDB:AAJ76_1100089981"/>
<gene>
    <name evidence="1" type="ORF">AAJ76_1100089981</name>
</gene>
<reference evidence="1 2" key="1">
    <citation type="journal article" date="2015" name="Environ. Microbiol.">
        <title>Genome analyses suggest the presence of polyploidy and recent human-driven expansions in eight global populations of the honeybee pathogen Nosema ceranae.</title>
        <authorList>
            <person name="Pelin A."/>
            <person name="Selman M."/>
            <person name="Aris-Brosou S."/>
            <person name="Farinelli L."/>
            <person name="Corradi N."/>
        </authorList>
    </citation>
    <scope>NUCLEOTIDE SEQUENCE [LARGE SCALE GENOMIC DNA]</scope>
    <source>
        <strain evidence="1 2">PA08 1199</strain>
    </source>
</reference>
<dbReference type="AlphaFoldDB" id="A0A0F9WSN3"/>
<evidence type="ECO:0000313" key="1">
    <source>
        <dbReference type="EMBL" id="KKO75853.1"/>
    </source>
</evidence>
<dbReference type="OrthoDB" id="3226274at2759"/>
<dbReference type="GeneID" id="36318683"/>
<accession>A0A0F9WSN3</accession>
<dbReference type="EMBL" id="JPQZ01000011">
    <property type="protein sequence ID" value="KKO75853.1"/>
    <property type="molecule type" value="Genomic_DNA"/>
</dbReference>
<protein>
    <submittedName>
        <fullName evidence="1">Uncharacterized protein</fullName>
    </submittedName>
</protein>
<sequence>MGRMSKIIYRDRKQFNNIQDLHSLILVAWSSIRPKNLLKYVNGM</sequence>
<comment type="caution">
    <text evidence="1">The sequence shown here is derived from an EMBL/GenBank/DDBJ whole genome shotgun (WGS) entry which is preliminary data.</text>
</comment>
<name>A0A0F9WSN3_9MICR</name>
<organism evidence="1 2">
    <name type="scientific">Vairimorpha ceranae</name>
    <dbReference type="NCBI Taxonomy" id="40302"/>
    <lineage>
        <taxon>Eukaryota</taxon>
        <taxon>Fungi</taxon>
        <taxon>Fungi incertae sedis</taxon>
        <taxon>Microsporidia</taxon>
        <taxon>Nosematidae</taxon>
        <taxon>Vairimorpha</taxon>
    </lineage>
</organism>
<dbReference type="RefSeq" id="XP_024331595.1">
    <property type="nucleotide sequence ID" value="XM_024473786.1"/>
</dbReference>
<proteinExistence type="predicted"/>
<evidence type="ECO:0000313" key="2">
    <source>
        <dbReference type="Proteomes" id="UP000034350"/>
    </source>
</evidence>